<reference evidence="1" key="1">
    <citation type="submission" date="2018-02" db="EMBL/GenBank/DDBJ databases">
        <authorList>
            <person name="Cohen D.B."/>
            <person name="Kent A.D."/>
        </authorList>
    </citation>
    <scope>NUCLEOTIDE SEQUENCE</scope>
</reference>
<protein>
    <submittedName>
        <fullName evidence="1">Uncharacterized protein</fullName>
    </submittedName>
</protein>
<sequence length="157" mass="17788">MASSALTTSRMLDLWNAPLMEIQFGGESLMWFPCKHLALLWDVKRPNSAPGVLRGFGLSYQGGFFCQLRIVPMRTEFTVCYLARVFGMLLVAKGSVLWPPQWEKIIFNKRVPILASVIPNVYACSIPPSKQLLLKYPFFKNVPRINPRVNGQSKMVP</sequence>
<proteinExistence type="predicted"/>
<dbReference type="EMBL" id="OIVN01000861">
    <property type="protein sequence ID" value="SPC86584.1"/>
    <property type="molecule type" value="Genomic_DNA"/>
</dbReference>
<gene>
    <name evidence="1" type="ORF">FSB_LOCUS14466</name>
</gene>
<evidence type="ECO:0000313" key="1">
    <source>
        <dbReference type="EMBL" id="SPC86584.1"/>
    </source>
</evidence>
<name>A0A2N9FII3_FAGSY</name>
<accession>A0A2N9FII3</accession>
<organism evidence="1">
    <name type="scientific">Fagus sylvatica</name>
    <name type="common">Beechnut</name>
    <dbReference type="NCBI Taxonomy" id="28930"/>
    <lineage>
        <taxon>Eukaryota</taxon>
        <taxon>Viridiplantae</taxon>
        <taxon>Streptophyta</taxon>
        <taxon>Embryophyta</taxon>
        <taxon>Tracheophyta</taxon>
        <taxon>Spermatophyta</taxon>
        <taxon>Magnoliopsida</taxon>
        <taxon>eudicotyledons</taxon>
        <taxon>Gunneridae</taxon>
        <taxon>Pentapetalae</taxon>
        <taxon>rosids</taxon>
        <taxon>fabids</taxon>
        <taxon>Fagales</taxon>
        <taxon>Fagaceae</taxon>
        <taxon>Fagus</taxon>
    </lineage>
</organism>
<dbReference type="AlphaFoldDB" id="A0A2N9FII3"/>